<keyword evidence="4" id="KW-1185">Reference proteome</keyword>
<gene>
    <name evidence="3" type="ORF">ACFHYQ_03205</name>
</gene>
<feature type="transmembrane region" description="Helical" evidence="2">
    <location>
        <begin position="57"/>
        <end position="77"/>
    </location>
</feature>
<evidence type="ECO:0000313" key="4">
    <source>
        <dbReference type="Proteomes" id="UP001589870"/>
    </source>
</evidence>
<keyword evidence="2" id="KW-0812">Transmembrane</keyword>
<keyword evidence="2" id="KW-0472">Membrane</keyword>
<dbReference type="NCBIfam" id="NF038083">
    <property type="entry name" value="CU044_5270_fam"/>
    <property type="match status" value="1"/>
</dbReference>
<dbReference type="Proteomes" id="UP001589870">
    <property type="component" value="Unassembled WGS sequence"/>
</dbReference>
<dbReference type="RefSeq" id="WP_394299511.1">
    <property type="nucleotide sequence ID" value="NZ_JBHMQT010000003.1"/>
</dbReference>
<reference evidence="3 4" key="1">
    <citation type="submission" date="2024-09" db="EMBL/GenBank/DDBJ databases">
        <authorList>
            <person name="Sun Q."/>
            <person name="Mori K."/>
        </authorList>
    </citation>
    <scope>NUCLEOTIDE SEQUENCE [LARGE SCALE GENOMIC DNA]</scope>
    <source>
        <strain evidence="3 4">TBRC 1851</strain>
    </source>
</reference>
<evidence type="ECO:0000256" key="1">
    <source>
        <dbReference type="SAM" id="MobiDB-lite"/>
    </source>
</evidence>
<feature type="compositionally biased region" description="Polar residues" evidence="1">
    <location>
        <begin position="89"/>
        <end position="107"/>
    </location>
</feature>
<keyword evidence="2" id="KW-1133">Transmembrane helix</keyword>
<name>A0ABV6TYN3_9ACTN</name>
<organism evidence="3 4">
    <name type="scientific">Sphaerimonospora cavernae</name>
    <dbReference type="NCBI Taxonomy" id="1740611"/>
    <lineage>
        <taxon>Bacteria</taxon>
        <taxon>Bacillati</taxon>
        <taxon>Actinomycetota</taxon>
        <taxon>Actinomycetes</taxon>
        <taxon>Streptosporangiales</taxon>
        <taxon>Streptosporangiaceae</taxon>
        <taxon>Sphaerimonospora</taxon>
    </lineage>
</organism>
<protein>
    <submittedName>
        <fullName evidence="3">CU044_5270 family protein</fullName>
    </submittedName>
</protein>
<dbReference type="InterPro" id="IPR047789">
    <property type="entry name" value="CU044_5270-like"/>
</dbReference>
<proteinExistence type="predicted"/>
<sequence>MNDEIRNDEIKMIARERPDAPPYSLAARASARRRLTGDGPGGHGFARDLLRAVSRRPYGMAIGGVALAAAVAVVTVVPHGAPADPVSVAQASSAQTPSDRVPSTQGGSDPGQGPDVVVALPKIAKVSAKEVLGRAARAATDLNPRDDQFIKVSSQTMYGAFGGGETNADTGETIPETRYLYRTKRTIWLSADGTRDGSLKVENLTPRAYPGWPIPEEANREKGTWWASLPVCDGTPRDTAYTSLKKLPTDAKGMRDYLYSREQGDTPPDTGAWAAAGDLLRETYMPAAQRAALFEAAATIPGVTVTEDAQDAAGRRGIGVGRVSSGVREDIIFDPETYELLGERGVVVDAKEAKSPVGSLVASTAQLEVTVADSAPEVDDPSTDCDTGS</sequence>
<evidence type="ECO:0000256" key="2">
    <source>
        <dbReference type="SAM" id="Phobius"/>
    </source>
</evidence>
<accession>A0ABV6TYN3</accession>
<comment type="caution">
    <text evidence="3">The sequence shown here is derived from an EMBL/GenBank/DDBJ whole genome shotgun (WGS) entry which is preliminary data.</text>
</comment>
<dbReference type="EMBL" id="JBHMQT010000003">
    <property type="protein sequence ID" value="MFC0861300.1"/>
    <property type="molecule type" value="Genomic_DNA"/>
</dbReference>
<evidence type="ECO:0000313" key="3">
    <source>
        <dbReference type="EMBL" id="MFC0861300.1"/>
    </source>
</evidence>
<feature type="region of interest" description="Disordered" evidence="1">
    <location>
        <begin position="85"/>
        <end position="114"/>
    </location>
</feature>